<dbReference type="PANTHER" id="PTHR31642:SF138">
    <property type="entry name" value="PUTRESCINE HYDROXYCINNAMOYLTRANSFERASE 1"/>
    <property type="match status" value="1"/>
</dbReference>
<comment type="similarity">
    <text evidence="1">Belongs to the plant acyltransferase family.</text>
</comment>
<proteinExistence type="inferred from homology"/>
<evidence type="ECO:0000256" key="3">
    <source>
        <dbReference type="ARBA" id="ARBA00023315"/>
    </source>
</evidence>
<dbReference type="InterPro" id="IPR023213">
    <property type="entry name" value="CAT-like_dom_sf"/>
</dbReference>
<dbReference type="EMBL" id="JAMFTS010000004">
    <property type="protein sequence ID" value="KAJ4767956.1"/>
    <property type="molecule type" value="Genomic_DNA"/>
</dbReference>
<evidence type="ECO:0000256" key="4">
    <source>
        <dbReference type="SAM" id="MobiDB-lite"/>
    </source>
</evidence>
<keyword evidence="6" id="KW-1185">Reference proteome</keyword>
<evidence type="ECO:0000256" key="2">
    <source>
        <dbReference type="ARBA" id="ARBA00022679"/>
    </source>
</evidence>
<dbReference type="Proteomes" id="UP001140206">
    <property type="component" value="Chromosome 4"/>
</dbReference>
<feature type="region of interest" description="Disordered" evidence="4">
    <location>
        <begin position="289"/>
        <end position="312"/>
    </location>
</feature>
<dbReference type="Gene3D" id="3.30.559.10">
    <property type="entry name" value="Chloramphenicol acetyltransferase-like domain"/>
    <property type="match status" value="2"/>
</dbReference>
<accession>A0AAV8DLT5</accession>
<dbReference type="AlphaFoldDB" id="A0AAV8DLT5"/>
<dbReference type="InterPro" id="IPR050317">
    <property type="entry name" value="Plant_Fungal_Acyltransferase"/>
</dbReference>
<name>A0AAV8DLT5_9POAL</name>
<reference evidence="5" key="1">
    <citation type="submission" date="2022-08" db="EMBL/GenBank/DDBJ databases">
        <authorList>
            <person name="Marques A."/>
        </authorList>
    </citation>
    <scope>NUCLEOTIDE SEQUENCE</scope>
    <source>
        <strain evidence="5">RhyPub2mFocal</strain>
        <tissue evidence="5">Leaves</tissue>
    </source>
</reference>
<evidence type="ECO:0000256" key="1">
    <source>
        <dbReference type="ARBA" id="ARBA00009861"/>
    </source>
</evidence>
<dbReference type="PANTHER" id="PTHR31642">
    <property type="entry name" value="TRICHOTHECENE 3-O-ACETYLTRANSFERASE"/>
    <property type="match status" value="1"/>
</dbReference>
<dbReference type="Pfam" id="PF02458">
    <property type="entry name" value="Transferase"/>
    <property type="match status" value="1"/>
</dbReference>
<gene>
    <name evidence="5" type="ORF">LUZ62_078331</name>
</gene>
<evidence type="ECO:0000313" key="6">
    <source>
        <dbReference type="Proteomes" id="UP001140206"/>
    </source>
</evidence>
<sequence length="525" mass="58063">MTSCLINLRKAKCLLYTLLFFFALLSASPHMSLSLFSLPPLISFPLKPLRSACSPVLHSVSLSLYVIFNWKSNHIFEGEMESSADKEMVETVQRSFVAPNEETPKERLWLSNLDLVMRPDCYTPIIYLYVPPEGKCNADVEEFFSVTTIEKALAIALVPFYPLAGRFGTDGDGRREIDCNGEGALFVVARSKLTRHHFDDFKPSTKNRNLFVPVVDSNSAVHQLPPLMLQMTYLSCGSVVLGLAFNHSVVDAHSDFHFMQALTNIAKGNSSIVPAPYINRTLIRARSPPLSPSKRQAYAAGTKSESLGHTSKEISPPVVSTILKLSQCQINCLKSQRSSNKSTDSAAVSTFQAVSAHIWKVFCVARGLAHDKESRLIFSIGIRSRILPPLPEYFFGNGVTSTVATATVSEVIGFIPERIREAIGQVDDAYIRAHIDDLEVADKDRVRNSNRMTESDILIASWLGMPCYDADFGYGKPVLVSRAETGMTGVAVLINNPGKDKGISVAIELEEETMELFKNAFYDFN</sequence>
<organism evidence="5 6">
    <name type="scientific">Rhynchospora pubera</name>
    <dbReference type="NCBI Taxonomy" id="906938"/>
    <lineage>
        <taxon>Eukaryota</taxon>
        <taxon>Viridiplantae</taxon>
        <taxon>Streptophyta</taxon>
        <taxon>Embryophyta</taxon>
        <taxon>Tracheophyta</taxon>
        <taxon>Spermatophyta</taxon>
        <taxon>Magnoliopsida</taxon>
        <taxon>Liliopsida</taxon>
        <taxon>Poales</taxon>
        <taxon>Cyperaceae</taxon>
        <taxon>Cyperoideae</taxon>
        <taxon>Rhynchosporeae</taxon>
        <taxon>Rhynchospora</taxon>
    </lineage>
</organism>
<evidence type="ECO:0000313" key="5">
    <source>
        <dbReference type="EMBL" id="KAJ4767956.1"/>
    </source>
</evidence>
<keyword evidence="3" id="KW-0012">Acyltransferase</keyword>
<keyword evidence="2" id="KW-0808">Transferase</keyword>
<comment type="caution">
    <text evidence="5">The sequence shown here is derived from an EMBL/GenBank/DDBJ whole genome shotgun (WGS) entry which is preliminary data.</text>
</comment>
<protein>
    <submittedName>
        <fullName evidence="5">HXXXD-type acyl-transferase family protein</fullName>
    </submittedName>
</protein>
<dbReference type="GO" id="GO:0016747">
    <property type="term" value="F:acyltransferase activity, transferring groups other than amino-acyl groups"/>
    <property type="evidence" value="ECO:0007669"/>
    <property type="project" value="TreeGrafter"/>
</dbReference>